<dbReference type="EMBL" id="CP017554">
    <property type="protein sequence ID" value="AOW01605.1"/>
    <property type="molecule type" value="Genomic_DNA"/>
</dbReference>
<sequence>MTLSLMGRKMGQKGLLNFFDAVKSAVRVKLCHSLTVFFYFHWVNFSPAKGSIRLKKSRKYLTSNQTETTILYTQKYSLLSRSGGLKNPCLEPGLVIACGCSRV</sequence>
<protein>
    <submittedName>
        <fullName evidence="1">Uncharacterized protein</fullName>
    </submittedName>
</protein>
<dbReference type="GeneID" id="94582725"/>
<name>A0A1D8N7J1_YARLL</name>
<dbReference type="RefSeq" id="XP_068138177.1">
    <property type="nucleotide sequence ID" value="XM_068282076.1"/>
</dbReference>
<organism evidence="1 2">
    <name type="scientific">Yarrowia lipolytica</name>
    <name type="common">Candida lipolytica</name>
    <dbReference type="NCBI Taxonomy" id="4952"/>
    <lineage>
        <taxon>Eukaryota</taxon>
        <taxon>Fungi</taxon>
        <taxon>Dikarya</taxon>
        <taxon>Ascomycota</taxon>
        <taxon>Saccharomycotina</taxon>
        <taxon>Dipodascomycetes</taxon>
        <taxon>Dipodascales</taxon>
        <taxon>Dipodascales incertae sedis</taxon>
        <taxon>Yarrowia</taxon>
    </lineage>
</organism>
<proteinExistence type="predicted"/>
<gene>
    <name evidence="1" type="ORF">YALI1_B16566g</name>
</gene>
<dbReference type="Proteomes" id="UP000182444">
    <property type="component" value="Chromosome 1B"/>
</dbReference>
<dbReference type="AlphaFoldDB" id="A0A1D8N7J1"/>
<accession>A0A1D8N7J1</accession>
<reference evidence="1 2" key="1">
    <citation type="journal article" date="2016" name="PLoS ONE">
        <title>Sequence Assembly of Yarrowia lipolytica Strain W29/CLIB89 Shows Transposable Element Diversity.</title>
        <authorList>
            <person name="Magnan C."/>
            <person name="Yu J."/>
            <person name="Chang I."/>
            <person name="Jahn E."/>
            <person name="Kanomata Y."/>
            <person name="Wu J."/>
            <person name="Zeller M."/>
            <person name="Oakes M."/>
            <person name="Baldi P."/>
            <person name="Sandmeyer S."/>
        </authorList>
    </citation>
    <scope>NUCLEOTIDE SEQUENCE [LARGE SCALE GENOMIC DNA]</scope>
    <source>
        <strain evidence="2">CLIB89(W29)</strain>
    </source>
</reference>
<evidence type="ECO:0000313" key="2">
    <source>
        <dbReference type="Proteomes" id="UP000182444"/>
    </source>
</evidence>
<dbReference type="VEuPathDB" id="FungiDB:YALI1_B16566g"/>
<evidence type="ECO:0000313" key="1">
    <source>
        <dbReference type="EMBL" id="AOW01605.1"/>
    </source>
</evidence>